<dbReference type="InterPro" id="IPR002645">
    <property type="entry name" value="STAS_dom"/>
</dbReference>
<reference evidence="2 3" key="1">
    <citation type="submission" date="2022-03" db="EMBL/GenBank/DDBJ databases">
        <title>Complete genome sequence of Lysobacter capsici VKM B-2533 and Lysobacter gummosus 10.1.1, promising sources of lytic agents.</title>
        <authorList>
            <person name="Tarlachkov S.V."/>
            <person name="Kudryakova I.V."/>
            <person name="Afoshin A.S."/>
            <person name="Leontyevskaya E.A."/>
            <person name="Leontyevskaya N.V."/>
        </authorList>
    </citation>
    <scope>NUCLEOTIDE SEQUENCE [LARGE SCALE GENOMIC DNA]</scope>
    <source>
        <strain evidence="2 3">10.1.1</strain>
    </source>
</reference>
<gene>
    <name evidence="2" type="ORF">MOV92_00405</name>
</gene>
<protein>
    <submittedName>
        <fullName evidence="2">STAS domain-containing protein</fullName>
    </submittedName>
</protein>
<dbReference type="EMBL" id="CP093547">
    <property type="protein sequence ID" value="UNP29784.1"/>
    <property type="molecule type" value="Genomic_DNA"/>
</dbReference>
<sequence>MSAASVRKDGEALVFAGPLDRAAAAALWPQARALAAGARRFDLTQVSSVDSAGLALLAELAAQAPDVAVVGEPAGLAELRAAYRLDASLGFGH</sequence>
<keyword evidence="3" id="KW-1185">Reference proteome</keyword>
<dbReference type="PROSITE" id="PS50801">
    <property type="entry name" value="STAS"/>
    <property type="match status" value="1"/>
</dbReference>
<dbReference type="SUPFAM" id="SSF52091">
    <property type="entry name" value="SpoIIaa-like"/>
    <property type="match status" value="1"/>
</dbReference>
<evidence type="ECO:0000313" key="2">
    <source>
        <dbReference type="EMBL" id="UNP29784.1"/>
    </source>
</evidence>
<proteinExistence type="predicted"/>
<dbReference type="Proteomes" id="UP000829194">
    <property type="component" value="Chromosome"/>
</dbReference>
<dbReference type="Gene3D" id="3.30.750.24">
    <property type="entry name" value="STAS domain"/>
    <property type="match status" value="1"/>
</dbReference>
<name>A0ABY3XDA2_9GAMM</name>
<evidence type="ECO:0000313" key="3">
    <source>
        <dbReference type="Proteomes" id="UP000829194"/>
    </source>
</evidence>
<dbReference type="InterPro" id="IPR058548">
    <property type="entry name" value="MlaB-like_STAS"/>
</dbReference>
<feature type="domain" description="STAS" evidence="1">
    <location>
        <begin position="13"/>
        <end position="60"/>
    </location>
</feature>
<accession>A0ABY3XDA2</accession>
<dbReference type="RefSeq" id="WP_057941110.1">
    <property type="nucleotide sequence ID" value="NZ_CP011131.1"/>
</dbReference>
<dbReference type="InterPro" id="IPR036513">
    <property type="entry name" value="STAS_dom_sf"/>
</dbReference>
<organism evidence="2 3">
    <name type="scientific">Lysobacter gummosus</name>
    <dbReference type="NCBI Taxonomy" id="262324"/>
    <lineage>
        <taxon>Bacteria</taxon>
        <taxon>Pseudomonadati</taxon>
        <taxon>Pseudomonadota</taxon>
        <taxon>Gammaproteobacteria</taxon>
        <taxon>Lysobacterales</taxon>
        <taxon>Lysobacteraceae</taxon>
        <taxon>Lysobacter</taxon>
    </lineage>
</organism>
<dbReference type="Pfam" id="PF13466">
    <property type="entry name" value="STAS_2"/>
    <property type="match status" value="1"/>
</dbReference>
<evidence type="ECO:0000259" key="1">
    <source>
        <dbReference type="PROSITE" id="PS50801"/>
    </source>
</evidence>